<organism evidence="1">
    <name type="scientific">Anguilla anguilla</name>
    <name type="common">European freshwater eel</name>
    <name type="synonym">Muraena anguilla</name>
    <dbReference type="NCBI Taxonomy" id="7936"/>
    <lineage>
        <taxon>Eukaryota</taxon>
        <taxon>Metazoa</taxon>
        <taxon>Chordata</taxon>
        <taxon>Craniata</taxon>
        <taxon>Vertebrata</taxon>
        <taxon>Euteleostomi</taxon>
        <taxon>Actinopterygii</taxon>
        <taxon>Neopterygii</taxon>
        <taxon>Teleostei</taxon>
        <taxon>Anguilliformes</taxon>
        <taxon>Anguillidae</taxon>
        <taxon>Anguilla</taxon>
    </lineage>
</organism>
<name>A0A0E9TG46_ANGAN</name>
<evidence type="ECO:0000313" key="1">
    <source>
        <dbReference type="EMBL" id="JAH52417.1"/>
    </source>
</evidence>
<sequence length="26" mass="3024">MTGEDACCCVYSHVRYQWNLSLTTSR</sequence>
<proteinExistence type="predicted"/>
<protein>
    <submittedName>
        <fullName evidence="1">Uncharacterized protein</fullName>
    </submittedName>
</protein>
<accession>A0A0E9TG46</accession>
<reference evidence="1" key="2">
    <citation type="journal article" date="2015" name="Fish Shellfish Immunol.">
        <title>Early steps in the European eel (Anguilla anguilla)-Vibrio vulnificus interaction in the gills: Role of the RtxA13 toxin.</title>
        <authorList>
            <person name="Callol A."/>
            <person name="Pajuelo D."/>
            <person name="Ebbesson L."/>
            <person name="Teles M."/>
            <person name="MacKenzie S."/>
            <person name="Amaro C."/>
        </authorList>
    </citation>
    <scope>NUCLEOTIDE SEQUENCE</scope>
</reference>
<dbReference type="EMBL" id="GBXM01056160">
    <property type="protein sequence ID" value="JAH52417.1"/>
    <property type="molecule type" value="Transcribed_RNA"/>
</dbReference>
<dbReference type="AlphaFoldDB" id="A0A0E9TG46"/>
<reference evidence="1" key="1">
    <citation type="submission" date="2014-11" db="EMBL/GenBank/DDBJ databases">
        <authorList>
            <person name="Amaro Gonzalez C."/>
        </authorList>
    </citation>
    <scope>NUCLEOTIDE SEQUENCE</scope>
</reference>